<dbReference type="RefSeq" id="WP_053584519.1">
    <property type="nucleotide sequence ID" value="NZ_LGRV01000003.1"/>
</dbReference>
<keyword evidence="2" id="KW-1185">Reference proteome</keyword>
<evidence type="ECO:0000313" key="2">
    <source>
        <dbReference type="Proteomes" id="UP000050668"/>
    </source>
</evidence>
<proteinExistence type="predicted"/>
<protein>
    <submittedName>
        <fullName evidence="1">Uncharacterized protein</fullName>
    </submittedName>
</protein>
<reference evidence="2" key="1">
    <citation type="submission" date="2015-07" db="EMBL/GenBank/DDBJ databases">
        <title>Fjat-14205 dsm 2895.</title>
        <authorList>
            <person name="Liu B."/>
            <person name="Wang J."/>
            <person name="Zhu Y."/>
            <person name="Liu G."/>
            <person name="Chen Q."/>
            <person name="Chen Z."/>
            <person name="Lan J."/>
            <person name="Che J."/>
            <person name="Ge C."/>
            <person name="Shi H."/>
            <person name="Pan Z."/>
            <person name="Liu X."/>
        </authorList>
    </citation>
    <scope>NUCLEOTIDE SEQUENCE [LARGE SCALE GENOMIC DNA]</scope>
    <source>
        <strain evidence="2">DSM 25560</strain>
    </source>
</reference>
<accession>A0ABR5K400</accession>
<dbReference type="EMBL" id="LGRV01000003">
    <property type="protein sequence ID" value="KOS69647.1"/>
    <property type="molecule type" value="Genomic_DNA"/>
</dbReference>
<gene>
    <name evidence="1" type="ORF">AEA09_14400</name>
</gene>
<comment type="caution">
    <text evidence="1">The sequence shown here is derived from an EMBL/GenBank/DDBJ whole genome shotgun (WGS) entry which is preliminary data.</text>
</comment>
<sequence>MTKRRWRLLLFAVILLVGAFTMQFREKNEEEAIVNILNHAKERDALELLQNGTRLARVEGADLESYMEKNPLSHVRDISKKERSLFEELPTYHIVYEVDGEPLYEVDILKVAIRSEMSEELQNMLFTVNGNQYVIYWADEKKVLEQSTNTQRLLEQYGK</sequence>
<name>A0ABR5K400_9BACI</name>
<dbReference type="Proteomes" id="UP000050668">
    <property type="component" value="Unassembled WGS sequence"/>
</dbReference>
<organism evidence="1 2">
    <name type="scientific">Lysinibacillus contaminans</name>
    <dbReference type="NCBI Taxonomy" id="1293441"/>
    <lineage>
        <taxon>Bacteria</taxon>
        <taxon>Bacillati</taxon>
        <taxon>Bacillota</taxon>
        <taxon>Bacilli</taxon>
        <taxon>Bacillales</taxon>
        <taxon>Bacillaceae</taxon>
        <taxon>Lysinibacillus</taxon>
    </lineage>
</organism>
<evidence type="ECO:0000313" key="1">
    <source>
        <dbReference type="EMBL" id="KOS69647.1"/>
    </source>
</evidence>